<dbReference type="AlphaFoldDB" id="A0ABD2KIB8"/>
<evidence type="ECO:0000313" key="4">
    <source>
        <dbReference type="Proteomes" id="UP001620626"/>
    </source>
</evidence>
<keyword evidence="4" id="KW-1185">Reference proteome</keyword>
<proteinExistence type="predicted"/>
<dbReference type="Pfam" id="PF00069">
    <property type="entry name" value="Pkinase"/>
    <property type="match status" value="1"/>
</dbReference>
<accession>A0ABD2KIB8</accession>
<comment type="caution">
    <text evidence="3">The sequence shown here is derived from an EMBL/GenBank/DDBJ whole genome shotgun (WGS) entry which is preliminary data.</text>
</comment>
<feature type="domain" description="Protein kinase" evidence="2">
    <location>
        <begin position="1"/>
        <end position="398"/>
    </location>
</feature>
<dbReference type="PANTHER" id="PTHR44167:SF24">
    <property type="entry name" value="SERINE_THREONINE-PROTEIN KINASE CHK2"/>
    <property type="match status" value="1"/>
</dbReference>
<dbReference type="PROSITE" id="PS50011">
    <property type="entry name" value="PROTEIN_KINASE_DOM"/>
    <property type="match status" value="1"/>
</dbReference>
<feature type="compositionally biased region" description="Low complexity" evidence="1">
    <location>
        <begin position="284"/>
        <end position="307"/>
    </location>
</feature>
<dbReference type="EMBL" id="JBICBT010000755">
    <property type="protein sequence ID" value="KAL3102537.1"/>
    <property type="molecule type" value="Genomic_DNA"/>
</dbReference>
<dbReference type="Gene3D" id="1.10.510.10">
    <property type="entry name" value="Transferase(Phosphotransferase) domain 1"/>
    <property type="match status" value="1"/>
</dbReference>
<sequence>MKTLKYTSAKPGQQNKPVEIKYSASNLNEKEIYIGFTGENENLPKNKCAVIKIYNKGGENSVKIQNKLKEIDPKNGHFVNLIDHGTIDKQNQIKKGYEYLTLLELGERDLNEEFERIHGKFSTSMKSKVMSIMKTLVKMHEVGVHLDFKPTNVVVIERKLHPSKYKLIDFDGSVLYSGGEKKGKIRRSDFNGYTEDFTAPELLQNLSKFEEDDVEVNPKMDIWSAGITIFQILLIPKRKWRRLDSIFDKVTMVGQLFRCVKLNSVSENEMKELLAKIGKPMDKQNANANANANQQSSAESSSETSSEQENDVGPAERVLLDLRLPVECVHPGEKDWWKKYWEVIADILSIWTEVPEIAFLSVNMLNIDAEKRMTAKGALEYLSGKCKPREYEKNHREIALFGDVSAEKLQKFMKMEGFNSTKMEENLSNAEKSLQLFLKELEKRKEFCDQ</sequence>
<evidence type="ECO:0000313" key="3">
    <source>
        <dbReference type="EMBL" id="KAL3102537.1"/>
    </source>
</evidence>
<organism evidence="3 4">
    <name type="scientific">Heterodera trifolii</name>
    <dbReference type="NCBI Taxonomy" id="157864"/>
    <lineage>
        <taxon>Eukaryota</taxon>
        <taxon>Metazoa</taxon>
        <taxon>Ecdysozoa</taxon>
        <taxon>Nematoda</taxon>
        <taxon>Chromadorea</taxon>
        <taxon>Rhabditida</taxon>
        <taxon>Tylenchina</taxon>
        <taxon>Tylenchomorpha</taxon>
        <taxon>Tylenchoidea</taxon>
        <taxon>Heteroderidae</taxon>
        <taxon>Heteroderinae</taxon>
        <taxon>Heterodera</taxon>
    </lineage>
</organism>
<dbReference type="InterPro" id="IPR011009">
    <property type="entry name" value="Kinase-like_dom_sf"/>
</dbReference>
<reference evidence="3 4" key="1">
    <citation type="submission" date="2024-10" db="EMBL/GenBank/DDBJ databases">
        <authorList>
            <person name="Kim D."/>
        </authorList>
    </citation>
    <scope>NUCLEOTIDE SEQUENCE [LARGE SCALE GENOMIC DNA]</scope>
    <source>
        <strain evidence="3">BH-2024</strain>
    </source>
</reference>
<dbReference type="SMART" id="SM00220">
    <property type="entry name" value="S_TKc"/>
    <property type="match status" value="1"/>
</dbReference>
<feature type="region of interest" description="Disordered" evidence="1">
    <location>
        <begin position="284"/>
        <end position="310"/>
    </location>
</feature>
<dbReference type="InterPro" id="IPR000719">
    <property type="entry name" value="Prot_kinase_dom"/>
</dbReference>
<dbReference type="PANTHER" id="PTHR44167">
    <property type="entry name" value="OVARIAN-SPECIFIC SERINE/THREONINE-PROTEIN KINASE LOK-RELATED"/>
    <property type="match status" value="1"/>
</dbReference>
<dbReference type="Proteomes" id="UP001620626">
    <property type="component" value="Unassembled WGS sequence"/>
</dbReference>
<protein>
    <recommendedName>
        <fullName evidence="2">Protein kinase domain-containing protein</fullName>
    </recommendedName>
</protein>
<dbReference type="SUPFAM" id="SSF56112">
    <property type="entry name" value="Protein kinase-like (PK-like)"/>
    <property type="match status" value="1"/>
</dbReference>
<gene>
    <name evidence="3" type="ORF">niasHT_020153</name>
</gene>
<evidence type="ECO:0000259" key="2">
    <source>
        <dbReference type="PROSITE" id="PS50011"/>
    </source>
</evidence>
<evidence type="ECO:0000256" key="1">
    <source>
        <dbReference type="SAM" id="MobiDB-lite"/>
    </source>
</evidence>
<name>A0ABD2KIB8_9BILA</name>